<comment type="subcellular location">
    <subcellularLocation>
        <location evidence="1 7">Cell membrane</location>
        <topology evidence="1 7">Multi-pass membrane protein</topology>
    </subcellularLocation>
</comment>
<keyword evidence="2 7" id="KW-0813">Transport</keyword>
<feature type="transmembrane region" description="Helical" evidence="7">
    <location>
        <begin position="252"/>
        <end position="274"/>
    </location>
</feature>
<dbReference type="GO" id="GO:0005886">
    <property type="term" value="C:plasma membrane"/>
    <property type="evidence" value="ECO:0007669"/>
    <property type="project" value="UniProtKB-SubCell"/>
</dbReference>
<dbReference type="STRING" id="1173111.SAMN05444955_10697"/>
<dbReference type="InterPro" id="IPR035906">
    <property type="entry name" value="MetI-like_sf"/>
</dbReference>
<feature type="transmembrane region" description="Helical" evidence="7">
    <location>
        <begin position="52"/>
        <end position="78"/>
    </location>
</feature>
<reference evidence="9 10" key="1">
    <citation type="submission" date="2016-10" db="EMBL/GenBank/DDBJ databases">
        <authorList>
            <person name="de Groot N.N."/>
        </authorList>
    </citation>
    <scope>NUCLEOTIDE SEQUENCE [LARGE SCALE GENOMIC DNA]</scope>
    <source>
        <strain evidence="9 10">DSM 46701</strain>
    </source>
</reference>
<evidence type="ECO:0000256" key="1">
    <source>
        <dbReference type="ARBA" id="ARBA00004651"/>
    </source>
</evidence>
<accession>A0A1H8E2I5</accession>
<evidence type="ECO:0000313" key="9">
    <source>
        <dbReference type="EMBL" id="SEN13646.1"/>
    </source>
</evidence>
<feature type="transmembrane region" description="Helical" evidence="7">
    <location>
        <begin position="112"/>
        <end position="133"/>
    </location>
</feature>
<dbReference type="EMBL" id="FOCQ01000006">
    <property type="protein sequence ID" value="SEN13646.1"/>
    <property type="molecule type" value="Genomic_DNA"/>
</dbReference>
<keyword evidence="3" id="KW-1003">Cell membrane</keyword>
<evidence type="ECO:0000256" key="7">
    <source>
        <dbReference type="RuleBase" id="RU363032"/>
    </source>
</evidence>
<evidence type="ECO:0000256" key="3">
    <source>
        <dbReference type="ARBA" id="ARBA00022475"/>
    </source>
</evidence>
<evidence type="ECO:0000256" key="4">
    <source>
        <dbReference type="ARBA" id="ARBA00022692"/>
    </source>
</evidence>
<dbReference type="Proteomes" id="UP000199695">
    <property type="component" value="Unassembled WGS sequence"/>
</dbReference>
<gene>
    <name evidence="9" type="ORF">SAMN05444955_10697</name>
</gene>
<dbReference type="PANTHER" id="PTHR30193:SF44">
    <property type="entry name" value="LACTOSE TRANSPORT SYSTEM PERMEASE PROTEIN LACF"/>
    <property type="match status" value="1"/>
</dbReference>
<keyword evidence="5 7" id="KW-1133">Transmembrane helix</keyword>
<feature type="domain" description="ABC transmembrane type-1" evidence="8">
    <location>
        <begin position="108"/>
        <end position="321"/>
    </location>
</feature>
<proteinExistence type="inferred from homology"/>
<dbReference type="Gene3D" id="1.10.3720.10">
    <property type="entry name" value="MetI-like"/>
    <property type="match status" value="1"/>
</dbReference>
<dbReference type="GO" id="GO:0055085">
    <property type="term" value="P:transmembrane transport"/>
    <property type="evidence" value="ECO:0007669"/>
    <property type="project" value="InterPro"/>
</dbReference>
<keyword evidence="10" id="KW-1185">Reference proteome</keyword>
<dbReference type="AlphaFoldDB" id="A0A1H8E2I5"/>
<feature type="transmembrane region" description="Helical" evidence="7">
    <location>
        <begin position="145"/>
        <end position="165"/>
    </location>
</feature>
<feature type="transmembrane region" description="Helical" evidence="7">
    <location>
        <begin position="300"/>
        <end position="320"/>
    </location>
</feature>
<dbReference type="OrthoDB" id="9809173at2"/>
<dbReference type="CDD" id="cd06261">
    <property type="entry name" value="TM_PBP2"/>
    <property type="match status" value="1"/>
</dbReference>
<comment type="similarity">
    <text evidence="7">Belongs to the binding-protein-dependent transport system permease family.</text>
</comment>
<name>A0A1H8E2I5_9BACL</name>
<evidence type="ECO:0000256" key="6">
    <source>
        <dbReference type="ARBA" id="ARBA00023136"/>
    </source>
</evidence>
<dbReference type="PROSITE" id="PS50928">
    <property type="entry name" value="ABC_TM1"/>
    <property type="match status" value="1"/>
</dbReference>
<sequence>MIQRWTVAENIFLPPYLSSRRKGADSLSMITVLRKKTTLPQPKKKKISWMPYLFLLPAMVLFFTFDYLPTFSAFYYSFTEYHVLAPPEWVGLENYSRMLEDEKFWTSIQNSLIYFIIVVPTLVTFPLFLAMLVNQKLRGIHLFRVIYYLPVITSMVAVAIVWKYLYHPAGLLNAVLHGLGLQQEAVNWLLNTETALPAVAILESWKSMGFYMVIYLAGLQAVPHDLVEAAKMDGAGRLRVLWHIYLPQLRPIFAVTLVLSTLGTVQMFTSIYIMTGGGPLDSTMSLPLYIYQKAFVELDMGYATAMGMVLWLILMILTLVNFKISRGGQAVG</sequence>
<dbReference type="SUPFAM" id="SSF161098">
    <property type="entry name" value="MetI-like"/>
    <property type="match status" value="1"/>
</dbReference>
<dbReference type="InterPro" id="IPR051393">
    <property type="entry name" value="ABC_transporter_permease"/>
</dbReference>
<organism evidence="9 10">
    <name type="scientific">Lihuaxuella thermophila</name>
    <dbReference type="NCBI Taxonomy" id="1173111"/>
    <lineage>
        <taxon>Bacteria</taxon>
        <taxon>Bacillati</taxon>
        <taxon>Bacillota</taxon>
        <taxon>Bacilli</taxon>
        <taxon>Bacillales</taxon>
        <taxon>Thermoactinomycetaceae</taxon>
        <taxon>Lihuaxuella</taxon>
    </lineage>
</organism>
<keyword evidence="6 7" id="KW-0472">Membrane</keyword>
<dbReference type="Pfam" id="PF00528">
    <property type="entry name" value="BPD_transp_1"/>
    <property type="match status" value="1"/>
</dbReference>
<evidence type="ECO:0000313" key="10">
    <source>
        <dbReference type="Proteomes" id="UP000199695"/>
    </source>
</evidence>
<keyword evidence="4 7" id="KW-0812">Transmembrane</keyword>
<evidence type="ECO:0000256" key="5">
    <source>
        <dbReference type="ARBA" id="ARBA00022989"/>
    </source>
</evidence>
<dbReference type="PANTHER" id="PTHR30193">
    <property type="entry name" value="ABC TRANSPORTER PERMEASE PROTEIN"/>
    <property type="match status" value="1"/>
</dbReference>
<evidence type="ECO:0000259" key="8">
    <source>
        <dbReference type="PROSITE" id="PS50928"/>
    </source>
</evidence>
<evidence type="ECO:0000256" key="2">
    <source>
        <dbReference type="ARBA" id="ARBA00022448"/>
    </source>
</evidence>
<dbReference type="InterPro" id="IPR000515">
    <property type="entry name" value="MetI-like"/>
</dbReference>
<protein>
    <submittedName>
        <fullName evidence="9">Putative chitobiose transport system permease protein</fullName>
    </submittedName>
</protein>